<dbReference type="AlphaFoldDB" id="A0AAV4GEU9"/>
<gene>
    <name evidence="2" type="ORF">ElyMa_002401900</name>
</gene>
<organism evidence="2 3">
    <name type="scientific">Elysia marginata</name>
    <dbReference type="NCBI Taxonomy" id="1093978"/>
    <lineage>
        <taxon>Eukaryota</taxon>
        <taxon>Metazoa</taxon>
        <taxon>Spiralia</taxon>
        <taxon>Lophotrochozoa</taxon>
        <taxon>Mollusca</taxon>
        <taxon>Gastropoda</taxon>
        <taxon>Heterobranchia</taxon>
        <taxon>Euthyneura</taxon>
        <taxon>Panpulmonata</taxon>
        <taxon>Sacoglossa</taxon>
        <taxon>Placobranchoidea</taxon>
        <taxon>Plakobranchidae</taxon>
        <taxon>Elysia</taxon>
    </lineage>
</organism>
<protein>
    <submittedName>
        <fullName evidence="2">Orphan G-protein coupled receptor 30</fullName>
    </submittedName>
</protein>
<feature type="transmembrane region" description="Helical" evidence="1">
    <location>
        <begin position="110"/>
        <end position="135"/>
    </location>
</feature>
<name>A0AAV4GEU9_9GAST</name>
<feature type="transmembrane region" description="Helical" evidence="1">
    <location>
        <begin position="168"/>
        <end position="188"/>
    </location>
</feature>
<dbReference type="EMBL" id="BMAT01004927">
    <property type="protein sequence ID" value="GFR83814.1"/>
    <property type="molecule type" value="Genomic_DNA"/>
</dbReference>
<keyword evidence="2" id="KW-0675">Receptor</keyword>
<accession>A0AAV4GEU9</accession>
<keyword evidence="3" id="KW-1185">Reference proteome</keyword>
<keyword evidence="1" id="KW-1133">Transmembrane helix</keyword>
<proteinExistence type="predicted"/>
<comment type="caution">
    <text evidence="2">The sequence shown here is derived from an EMBL/GenBank/DDBJ whole genome shotgun (WGS) entry which is preliminary data.</text>
</comment>
<evidence type="ECO:0000256" key="1">
    <source>
        <dbReference type="SAM" id="Phobius"/>
    </source>
</evidence>
<reference evidence="2 3" key="1">
    <citation type="journal article" date="2021" name="Elife">
        <title>Chloroplast acquisition without the gene transfer in kleptoplastic sea slugs, Plakobranchus ocellatus.</title>
        <authorList>
            <person name="Maeda T."/>
            <person name="Takahashi S."/>
            <person name="Yoshida T."/>
            <person name="Shimamura S."/>
            <person name="Takaki Y."/>
            <person name="Nagai Y."/>
            <person name="Toyoda A."/>
            <person name="Suzuki Y."/>
            <person name="Arimoto A."/>
            <person name="Ishii H."/>
            <person name="Satoh N."/>
            <person name="Nishiyama T."/>
            <person name="Hasebe M."/>
            <person name="Maruyama T."/>
            <person name="Minagawa J."/>
            <person name="Obokata J."/>
            <person name="Shigenobu S."/>
        </authorList>
    </citation>
    <scope>NUCLEOTIDE SEQUENCE [LARGE SCALE GENOMIC DNA]</scope>
</reference>
<dbReference type="Proteomes" id="UP000762676">
    <property type="component" value="Unassembled WGS sequence"/>
</dbReference>
<keyword evidence="1" id="KW-0812">Transmembrane</keyword>
<evidence type="ECO:0000313" key="3">
    <source>
        <dbReference type="Proteomes" id="UP000762676"/>
    </source>
</evidence>
<keyword evidence="1" id="KW-0472">Membrane</keyword>
<evidence type="ECO:0000313" key="2">
    <source>
        <dbReference type="EMBL" id="GFR83814.1"/>
    </source>
</evidence>
<sequence>MEATSPGQRNANIGFTGFDAELYGQAGLFVGEGTSSLSVGPTTISSHPMSFNMSNSVGHASGSQTFVFDSKRFSAFICPINNSCLEKQANNSLGLGGEAEGHIWDNLWRVIPLGIVLALLCLLTTAGNIMVLHAVRTEKRLQTVSTCPFLYRNCKSCYLHSAFTTMLFLSNTRLLMMMMMMIIVIIIIKQY</sequence>